<dbReference type="EMBL" id="JBHSMI010000011">
    <property type="protein sequence ID" value="MFC5402299.1"/>
    <property type="molecule type" value="Genomic_DNA"/>
</dbReference>
<dbReference type="GO" id="GO:0016746">
    <property type="term" value="F:acyltransferase activity"/>
    <property type="evidence" value="ECO:0007669"/>
    <property type="project" value="UniProtKB-KW"/>
</dbReference>
<evidence type="ECO:0000313" key="3">
    <source>
        <dbReference type="EMBL" id="MFC5402299.1"/>
    </source>
</evidence>
<name>A0ABW0HMK9_9BACL</name>
<evidence type="ECO:0000256" key="1">
    <source>
        <dbReference type="ARBA" id="ARBA00023239"/>
    </source>
</evidence>
<dbReference type="InterPro" id="IPR036568">
    <property type="entry name" value="GGCT-like_sf"/>
</dbReference>
<feature type="domain" description="Gamma-glutamylcyclotransferase AIG2-like" evidence="2">
    <location>
        <begin position="8"/>
        <end position="111"/>
    </location>
</feature>
<dbReference type="SUPFAM" id="SSF110857">
    <property type="entry name" value="Gamma-glutamyl cyclotransferase-like"/>
    <property type="match status" value="1"/>
</dbReference>
<evidence type="ECO:0000313" key="4">
    <source>
        <dbReference type="Proteomes" id="UP001596113"/>
    </source>
</evidence>
<protein>
    <submittedName>
        <fullName evidence="3">Gamma-glutamylcyclotransferase family protein</fullName>
        <ecNumber evidence="3">2.3.2.-</ecNumber>
    </submittedName>
</protein>
<dbReference type="PANTHER" id="PTHR12935">
    <property type="entry name" value="GAMMA-GLUTAMYLCYCLOTRANSFERASE"/>
    <property type="match status" value="1"/>
</dbReference>
<sequence length="189" mass="21951">MSPATQFYFAYGSNLSHVQMRSRCPRAIPYGRAYLPDYQIDFKENGSRCGVTTIEPALGKFVEGGLYRITGECRKQLDRFEGYPFTYYREKIRVFTYDHQEIMAITYVMQDHFYRAVPSVGYVRRIEEGYKDFRIPMDTLRSAYNSVKRSVYHREIRGATHARTNRSAEMGDCTSCAAGHIFLPNVKKT</sequence>
<dbReference type="Gene3D" id="3.10.490.10">
    <property type="entry name" value="Gamma-glutamyl cyclotransferase-like"/>
    <property type="match status" value="1"/>
</dbReference>
<keyword evidence="4" id="KW-1185">Reference proteome</keyword>
<dbReference type="EC" id="2.3.2.-" evidence="3"/>
<dbReference type="InterPro" id="IPR017939">
    <property type="entry name" value="G-Glutamylcylcotransferase"/>
</dbReference>
<dbReference type="Pfam" id="PF06094">
    <property type="entry name" value="GGACT"/>
    <property type="match status" value="1"/>
</dbReference>
<dbReference type="CDD" id="cd06661">
    <property type="entry name" value="GGCT_like"/>
    <property type="match status" value="1"/>
</dbReference>
<comment type="caution">
    <text evidence="3">The sequence shown here is derived from an EMBL/GenBank/DDBJ whole genome shotgun (WGS) entry which is preliminary data.</text>
</comment>
<keyword evidence="1" id="KW-0456">Lyase</keyword>
<accession>A0ABW0HMK9</accession>
<evidence type="ECO:0000259" key="2">
    <source>
        <dbReference type="Pfam" id="PF06094"/>
    </source>
</evidence>
<dbReference type="RefSeq" id="WP_378130623.1">
    <property type="nucleotide sequence ID" value="NZ_JBHSMI010000011.1"/>
</dbReference>
<gene>
    <name evidence="3" type="ORF">ACFPOF_06080</name>
</gene>
<organism evidence="3 4">
    <name type="scientific">Cohnella soli</name>
    <dbReference type="NCBI Taxonomy" id="425005"/>
    <lineage>
        <taxon>Bacteria</taxon>
        <taxon>Bacillati</taxon>
        <taxon>Bacillota</taxon>
        <taxon>Bacilli</taxon>
        <taxon>Bacillales</taxon>
        <taxon>Paenibacillaceae</taxon>
        <taxon>Cohnella</taxon>
    </lineage>
</organism>
<dbReference type="InterPro" id="IPR009288">
    <property type="entry name" value="AIG2-like_dom"/>
</dbReference>
<dbReference type="PANTHER" id="PTHR12935:SF0">
    <property type="entry name" value="GAMMA-GLUTAMYLCYCLOTRANSFERASE"/>
    <property type="match status" value="1"/>
</dbReference>
<dbReference type="Proteomes" id="UP001596113">
    <property type="component" value="Unassembled WGS sequence"/>
</dbReference>
<keyword evidence="3" id="KW-0808">Transferase</keyword>
<proteinExistence type="predicted"/>
<reference evidence="4" key="1">
    <citation type="journal article" date="2019" name="Int. J. Syst. Evol. Microbiol.">
        <title>The Global Catalogue of Microorganisms (GCM) 10K type strain sequencing project: providing services to taxonomists for standard genome sequencing and annotation.</title>
        <authorList>
            <consortium name="The Broad Institute Genomics Platform"/>
            <consortium name="The Broad Institute Genome Sequencing Center for Infectious Disease"/>
            <person name="Wu L."/>
            <person name="Ma J."/>
        </authorList>
    </citation>
    <scope>NUCLEOTIDE SEQUENCE [LARGE SCALE GENOMIC DNA]</scope>
    <source>
        <strain evidence="4">CGMCC 1.18575</strain>
    </source>
</reference>
<dbReference type="InterPro" id="IPR013024">
    <property type="entry name" value="GGCT-like"/>
</dbReference>
<keyword evidence="3" id="KW-0012">Acyltransferase</keyword>